<gene>
    <name evidence="1" type="primary">5569406</name>
</gene>
<sequence length="400" mass="45653">MAAISKHWDEIVHSGVTCATLSHPGKTCEDHLRHQMRATIGGNLKFFVPISIVRLFMLCYTRKTLSMEVVLQALFELVSESFNGWAVSNCWSAGFCAMYRWFGWINNYSVSLPSLPGTLLMFLMPAYVKMSHSRAIFNVFLECWMKSREHPLVEYARESKVVGTVSFMAISAAIAYYARRTKAMEFWFFSPLKKNLNPESEQHRKPCHHRHTCQNYILEGMRTCFTFGLLLELVRKLINVAPRLSKEPMAAILEALARIRLRFVAFLTLYNGLFRLTTCALARNRGKVTKSDSTWAGCVSGLSYALSPNYNIFNLGVAAVIQNAWNFIVEKYSKVEWLQQFNKISFSSVVWVFLMNYNMYARAYYPYAMSKFAMKFTDICSGAQAQIAAECLGKVAMGFS</sequence>
<protein>
    <submittedName>
        <fullName evidence="1">Uncharacterized protein</fullName>
    </submittedName>
</protein>
<dbReference type="OrthoDB" id="291792at2759"/>
<accession>A0A1S4FH04</accession>
<reference evidence="1 2" key="1">
    <citation type="submission" date="2017-06" db="EMBL/GenBank/DDBJ databases">
        <title>Aedes aegypti genome working group (AGWG) sequencing and assembly.</title>
        <authorList>
            <consortium name="Aedes aegypti Genome Working Group (AGWG)"/>
            <person name="Matthews B.J."/>
        </authorList>
    </citation>
    <scope>NUCLEOTIDE SEQUENCE [LARGE SCALE GENOMIC DNA]</scope>
    <source>
        <strain evidence="1 2">LVP_AGWG</strain>
    </source>
</reference>
<dbReference type="InParanoid" id="A0A1S4FH04"/>
<dbReference type="FunCoup" id="A0A1S4FH04">
    <property type="interactions" value="1"/>
</dbReference>
<name>A0A1S4FH04_AEDAE</name>
<reference evidence="1" key="2">
    <citation type="submission" date="2020-05" db="UniProtKB">
        <authorList>
            <consortium name="EnsemblMetazoa"/>
        </authorList>
    </citation>
    <scope>IDENTIFICATION</scope>
    <source>
        <strain evidence="1">LVP_AGWG</strain>
    </source>
</reference>
<keyword evidence="2" id="KW-1185">Reference proteome</keyword>
<proteinExistence type="predicted"/>
<organism evidence="1 2">
    <name type="scientific">Aedes aegypti</name>
    <name type="common">Yellowfever mosquito</name>
    <name type="synonym">Culex aegypti</name>
    <dbReference type="NCBI Taxonomy" id="7159"/>
    <lineage>
        <taxon>Eukaryota</taxon>
        <taxon>Metazoa</taxon>
        <taxon>Ecdysozoa</taxon>
        <taxon>Arthropoda</taxon>
        <taxon>Hexapoda</taxon>
        <taxon>Insecta</taxon>
        <taxon>Pterygota</taxon>
        <taxon>Neoptera</taxon>
        <taxon>Endopterygota</taxon>
        <taxon>Diptera</taxon>
        <taxon>Nematocera</taxon>
        <taxon>Culicoidea</taxon>
        <taxon>Culicidae</taxon>
        <taxon>Culicinae</taxon>
        <taxon>Aedini</taxon>
        <taxon>Aedes</taxon>
        <taxon>Stegomyia</taxon>
    </lineage>
</organism>
<evidence type="ECO:0000313" key="2">
    <source>
        <dbReference type="Proteomes" id="UP000008820"/>
    </source>
</evidence>
<dbReference type="EnsemblMetazoa" id="AAEL007607-RA">
    <property type="protein sequence ID" value="AAEL007607-PA"/>
    <property type="gene ID" value="AAEL007607"/>
</dbReference>
<dbReference type="VEuPathDB" id="VectorBase:AAEL007607"/>
<dbReference type="AlphaFoldDB" id="A0A1S4FH04"/>
<evidence type="ECO:0000313" key="1">
    <source>
        <dbReference type="EnsemblMetazoa" id="AAEL007607-PA"/>
    </source>
</evidence>
<dbReference type="Proteomes" id="UP000008820">
    <property type="component" value="Chromosome 1"/>
</dbReference>